<evidence type="ECO:0000313" key="1">
    <source>
        <dbReference type="EMBL" id="OGZ00352.1"/>
    </source>
</evidence>
<protein>
    <submittedName>
        <fullName evidence="1">Uncharacterized protein</fullName>
    </submittedName>
</protein>
<dbReference type="EMBL" id="MHKZ01000022">
    <property type="protein sequence ID" value="OGZ00352.1"/>
    <property type="molecule type" value="Genomic_DNA"/>
</dbReference>
<evidence type="ECO:0000313" key="2">
    <source>
        <dbReference type="Proteomes" id="UP000176287"/>
    </source>
</evidence>
<accession>A0A1G2CGL8</accession>
<dbReference type="Proteomes" id="UP000176287">
    <property type="component" value="Unassembled WGS sequence"/>
</dbReference>
<organism evidence="1 2">
    <name type="scientific">Candidatus Liptonbacteria bacterium RIFCSPLOWO2_01_FULL_45_15</name>
    <dbReference type="NCBI Taxonomy" id="1798649"/>
    <lineage>
        <taxon>Bacteria</taxon>
        <taxon>Candidatus Liptoniibacteriota</taxon>
    </lineage>
</organism>
<sequence length="551" mass="64639">ETWREGRILHRHSCKLCGKSIVSISSPDDPFTVYCRECWYSDKWNPLDYGRDYDFNKPFFKQYRELMEAVPRPALTGVNMVNSDFSHACRSCKNCYNIFWSYFSEDSQNCFALLLSRNTYDSFTTDNSDHAYETLHCNRLYKVRFGYFSDDCLDSSFLFDCVGCSDCFGCVNLRKQKYCLFNEKLSKEEYKKAVEYWDLGSYTRLEEAKEKFRALYLSLPHRYAHVINSQNVTGDIIRDTKNCQMCFSALDDVENCKYVYFGGLNLKDSYDVTGGGDTSELLYEVFGITHSAQRVFFSAGDGESQDIMYCDWARNCSNLFGCIRVKNKKYCILNKQYSKQEYEEILPKIKEHMDKMPYVDKKGRVYKFGEFFPSELSAYPYNESWAFTFNPKTKDEVIEEGLKWREPKERSYKISLKPENLPDHIRDVNDTILQEIVGCMHGGTCNEQCATAFRLTAEELAFYRKMNIALPRLCVNCRYVRRLQWRNGYHLYKRKCMCGGQMAKGKEQIAYTNNSSHSHSNNPCPNEFETTFSPEKLEIIYCKDCYNHEFI</sequence>
<reference evidence="1 2" key="1">
    <citation type="journal article" date="2016" name="Nat. Commun.">
        <title>Thousands of microbial genomes shed light on interconnected biogeochemical processes in an aquifer system.</title>
        <authorList>
            <person name="Anantharaman K."/>
            <person name="Brown C.T."/>
            <person name="Hug L.A."/>
            <person name="Sharon I."/>
            <person name="Castelle C.J."/>
            <person name="Probst A.J."/>
            <person name="Thomas B.C."/>
            <person name="Singh A."/>
            <person name="Wilkins M.J."/>
            <person name="Karaoz U."/>
            <person name="Brodie E.L."/>
            <person name="Williams K.H."/>
            <person name="Hubbard S.S."/>
            <person name="Banfield J.F."/>
        </authorList>
    </citation>
    <scope>NUCLEOTIDE SEQUENCE [LARGE SCALE GENOMIC DNA]</scope>
</reference>
<comment type="caution">
    <text evidence="1">The sequence shown here is derived from an EMBL/GenBank/DDBJ whole genome shotgun (WGS) entry which is preliminary data.</text>
</comment>
<proteinExistence type="predicted"/>
<feature type="non-terminal residue" evidence="1">
    <location>
        <position position="1"/>
    </location>
</feature>
<dbReference type="AlphaFoldDB" id="A0A1G2CGL8"/>
<gene>
    <name evidence="1" type="ORF">A3B13_00055</name>
</gene>
<name>A0A1G2CGL8_9BACT</name>